<dbReference type="GO" id="GO:0004672">
    <property type="term" value="F:protein kinase activity"/>
    <property type="evidence" value="ECO:0007669"/>
    <property type="project" value="InterPro"/>
</dbReference>
<accession>A0AAV9V518</accession>
<evidence type="ECO:0000313" key="4">
    <source>
        <dbReference type="Proteomes" id="UP001373714"/>
    </source>
</evidence>
<name>A0AAV9V518_9PEZI</name>
<evidence type="ECO:0000259" key="2">
    <source>
        <dbReference type="PROSITE" id="PS50011"/>
    </source>
</evidence>
<sequence>MAGLFNAAIKSLSTPSLSSLYALSPQPVSHAGPWKIYDARKKSTGVTYSAFVFERSSLSAPGQHQSLRSNHGLKPAQDEVIDRLKKEVGLLARLRHPNVLELVEPLEESRSGLTFVTEHVVGSLQSVLDDKSRSGDSRHRRRQDVDIDELEIQKGLLQLAKGLEFLHESAGLVHGNLTPDAVFVNAKSDWKIAGLAFSASHRNDPSVSSSSGTGGGTSPSPSPSPFPVDLVSLASQHDQRLPSSVQLNLDYCSPDLLLDSSITPALDLFSLGLLIISIYNSPHESPLKAHNSPTNFRRLFNSSSSVPNQSNNFLCSKAIPQALVDDVLPRLITRRPVNRLTAKEFQEAGYFDNILVSTIRFLDNFPAKSANEKNAFMRGLPKVLPQFPTGVAQRKILPMLVEELKDKGELLPWTLAAVLTLLEGLPAGSRLIGEKVLPAFRTTFDLHKKKDAAAATAPEISSSAPRPGTERDGRDAALAVMVERLGVLREKCTLSEFREDIVPLYLLALDSPTSHLQGLALKSLGQVLPNITFNNVKTDIFPVVSTVFAKTSSLGIKIACFEALRVLCGGSVSTDDGLSGEIKGNDGSSVCLDRFTVQEKVVPLIKGIKTREPAVMIAALDLYMQIGSLVDTNTLATEVIPSLWALSLGPLLNLQQFKQFMTTIKQLSNKVEQEQLRKLADTATAEAASPVVEFGGGATNGAARNGVSNKPVEAEDFEELVFGKKPSVSGGSGGDRGVSPDPWASATTITPSAMPSKPASAPPKKDVPAFSWSTPAPTSTFSPPPPSARSVTTQPVNQQLSGFGALQPSKPGMTQPLQPSRPGIVNSNSSGAVMGGLGLGMGNLAIGGAQSSTAASSMQPLQPARPSMPQQQSQSTGGIDWSSALKKPSFPSNPAPSTTTNSNSGSSGWGVMQQKQESHPTILFGQTRQQAPPVKQTEFSGWGIAPPPSAPVQQMQPQIQPQRQQQQQGMGMGMGMGMQAMQPMQSMQSMQAMQPMQPMQPTKNVGKSSSTGMSAFDSLL</sequence>
<feature type="compositionally biased region" description="Polar residues" evidence="1">
    <location>
        <begin position="868"/>
        <end position="877"/>
    </location>
</feature>
<feature type="compositionally biased region" description="Low complexity" evidence="1">
    <location>
        <begin position="977"/>
        <end position="1001"/>
    </location>
</feature>
<feature type="compositionally biased region" description="Low complexity" evidence="1">
    <location>
        <begin position="953"/>
        <end position="969"/>
    </location>
</feature>
<feature type="compositionally biased region" description="Low complexity" evidence="1">
    <location>
        <begin position="768"/>
        <end position="781"/>
    </location>
</feature>
<reference evidence="3 4" key="1">
    <citation type="submission" date="2019-10" db="EMBL/GenBank/DDBJ databases">
        <authorList>
            <person name="Palmer J.M."/>
        </authorList>
    </citation>
    <scope>NUCLEOTIDE SEQUENCE [LARGE SCALE GENOMIC DNA]</scope>
    <source>
        <strain evidence="3 4">TWF730</strain>
    </source>
</reference>
<dbReference type="Gene3D" id="3.30.200.20">
    <property type="entry name" value="Phosphorylase Kinase, domain 1"/>
    <property type="match status" value="1"/>
</dbReference>
<dbReference type="SMART" id="SM00220">
    <property type="entry name" value="S_TKc"/>
    <property type="match status" value="1"/>
</dbReference>
<feature type="compositionally biased region" description="Polar residues" evidence="1">
    <location>
        <begin position="789"/>
        <end position="801"/>
    </location>
</feature>
<feature type="region of interest" description="Disordered" evidence="1">
    <location>
        <begin position="943"/>
        <end position="1020"/>
    </location>
</feature>
<feature type="region of interest" description="Disordered" evidence="1">
    <location>
        <begin position="724"/>
        <end position="829"/>
    </location>
</feature>
<dbReference type="CDD" id="cd14011">
    <property type="entry name" value="PK_SCY1_like"/>
    <property type="match status" value="1"/>
</dbReference>
<feature type="compositionally biased region" description="Polar residues" evidence="1">
    <location>
        <begin position="1002"/>
        <end position="1013"/>
    </location>
</feature>
<feature type="region of interest" description="Disordered" evidence="1">
    <location>
        <begin position="854"/>
        <end position="917"/>
    </location>
</feature>
<proteinExistence type="predicted"/>
<dbReference type="PROSITE" id="PS50011">
    <property type="entry name" value="PROTEIN_KINASE_DOM"/>
    <property type="match status" value="1"/>
</dbReference>
<feature type="region of interest" description="Disordered" evidence="1">
    <location>
        <begin position="201"/>
        <end position="229"/>
    </location>
</feature>
<dbReference type="GO" id="GO:0005524">
    <property type="term" value="F:ATP binding"/>
    <property type="evidence" value="ECO:0007669"/>
    <property type="project" value="InterPro"/>
</dbReference>
<keyword evidence="4" id="KW-1185">Reference proteome</keyword>
<feature type="compositionally biased region" description="Low complexity" evidence="1">
    <location>
        <begin position="889"/>
        <end position="910"/>
    </location>
</feature>
<dbReference type="PANTHER" id="PTHR12984:SF6">
    <property type="entry name" value="SCY1-LIKE PROTEIN 2"/>
    <property type="match status" value="1"/>
</dbReference>
<dbReference type="InterPro" id="IPR011009">
    <property type="entry name" value="Kinase-like_dom_sf"/>
</dbReference>
<evidence type="ECO:0000313" key="3">
    <source>
        <dbReference type="EMBL" id="KAK6353847.1"/>
    </source>
</evidence>
<dbReference type="Proteomes" id="UP001373714">
    <property type="component" value="Unassembled WGS sequence"/>
</dbReference>
<protein>
    <recommendedName>
        <fullName evidence="2">Protein kinase domain-containing protein</fullName>
    </recommendedName>
</protein>
<evidence type="ECO:0000256" key="1">
    <source>
        <dbReference type="SAM" id="MobiDB-lite"/>
    </source>
</evidence>
<organism evidence="3 4">
    <name type="scientific">Orbilia blumenaviensis</name>
    <dbReference type="NCBI Taxonomy" id="1796055"/>
    <lineage>
        <taxon>Eukaryota</taxon>
        <taxon>Fungi</taxon>
        <taxon>Dikarya</taxon>
        <taxon>Ascomycota</taxon>
        <taxon>Pezizomycotina</taxon>
        <taxon>Orbiliomycetes</taxon>
        <taxon>Orbiliales</taxon>
        <taxon>Orbiliaceae</taxon>
        <taxon>Orbilia</taxon>
    </lineage>
</organism>
<dbReference type="EMBL" id="JAVHNS010000005">
    <property type="protein sequence ID" value="KAK6353847.1"/>
    <property type="molecule type" value="Genomic_DNA"/>
</dbReference>
<dbReference type="Pfam" id="PF00069">
    <property type="entry name" value="Pkinase"/>
    <property type="match status" value="1"/>
</dbReference>
<feature type="domain" description="Protein kinase" evidence="2">
    <location>
        <begin position="1"/>
        <end position="351"/>
    </location>
</feature>
<dbReference type="InterPro" id="IPR011989">
    <property type="entry name" value="ARM-like"/>
</dbReference>
<gene>
    <name evidence="3" type="ORF">TWF730_008270</name>
</gene>
<comment type="caution">
    <text evidence="3">The sequence shown here is derived from an EMBL/GenBank/DDBJ whole genome shotgun (WGS) entry which is preliminary data.</text>
</comment>
<dbReference type="InterPro" id="IPR000719">
    <property type="entry name" value="Prot_kinase_dom"/>
</dbReference>
<dbReference type="PANTHER" id="PTHR12984">
    <property type="entry name" value="SCY1-RELATED S/T PROTEIN KINASE-LIKE"/>
    <property type="match status" value="1"/>
</dbReference>
<dbReference type="Gene3D" id="1.10.510.10">
    <property type="entry name" value="Transferase(Phosphotransferase) domain 1"/>
    <property type="match status" value="1"/>
</dbReference>
<dbReference type="InterPro" id="IPR016024">
    <property type="entry name" value="ARM-type_fold"/>
</dbReference>
<dbReference type="SUPFAM" id="SSF48371">
    <property type="entry name" value="ARM repeat"/>
    <property type="match status" value="1"/>
</dbReference>
<dbReference type="SUPFAM" id="SSF56112">
    <property type="entry name" value="Protein kinase-like (PK-like)"/>
    <property type="match status" value="1"/>
</dbReference>
<dbReference type="Gene3D" id="1.25.10.10">
    <property type="entry name" value="Leucine-rich Repeat Variant"/>
    <property type="match status" value="1"/>
</dbReference>
<dbReference type="AlphaFoldDB" id="A0AAV9V518"/>
<dbReference type="InterPro" id="IPR051177">
    <property type="entry name" value="CIK-Related_Protein"/>
</dbReference>